<evidence type="ECO:0000256" key="1">
    <source>
        <dbReference type="SAM" id="MobiDB-lite"/>
    </source>
</evidence>
<evidence type="ECO:0000313" key="3">
    <source>
        <dbReference type="Proteomes" id="UP000613030"/>
    </source>
</evidence>
<gene>
    <name evidence="2" type="ORF">JI741_05140</name>
</gene>
<comment type="caution">
    <text evidence="2">The sequence shown here is derived from an EMBL/GenBank/DDBJ whole genome shotgun (WGS) entry which is preliminary data.</text>
</comment>
<sequence length="114" mass="12631">MKRNSFLQFCRATGAVMMSPVHALTKPIKKFLHDKGFMVASGKDRNDKSISLLEGDIFDCKVSTSDTKATSMFSNQHASRKAGPLITMQNDGSRARPIQRRTWIQARGSADKGI</sequence>
<accession>A0ABS1KMA2</accession>
<evidence type="ECO:0000313" key="2">
    <source>
        <dbReference type="EMBL" id="MBL0740590.1"/>
    </source>
</evidence>
<proteinExistence type="predicted"/>
<dbReference type="Proteomes" id="UP000613030">
    <property type="component" value="Unassembled WGS sequence"/>
</dbReference>
<reference evidence="2 3" key="1">
    <citation type="submission" date="2021-01" db="EMBL/GenBank/DDBJ databases">
        <title>Chryseolinea sp. Jin1 Genome sequencing and assembly.</title>
        <authorList>
            <person name="Kim I."/>
        </authorList>
    </citation>
    <scope>NUCLEOTIDE SEQUENCE [LARGE SCALE GENOMIC DNA]</scope>
    <source>
        <strain evidence="2 3">Jin1</strain>
    </source>
</reference>
<organism evidence="2 3">
    <name type="scientific">Chryseolinea lacunae</name>
    <dbReference type="NCBI Taxonomy" id="2801331"/>
    <lineage>
        <taxon>Bacteria</taxon>
        <taxon>Pseudomonadati</taxon>
        <taxon>Bacteroidota</taxon>
        <taxon>Cytophagia</taxon>
        <taxon>Cytophagales</taxon>
        <taxon>Fulvivirgaceae</taxon>
        <taxon>Chryseolinea</taxon>
    </lineage>
</organism>
<feature type="region of interest" description="Disordered" evidence="1">
    <location>
        <begin position="71"/>
        <end position="95"/>
    </location>
</feature>
<dbReference type="EMBL" id="JAERRB010000001">
    <property type="protein sequence ID" value="MBL0740590.1"/>
    <property type="molecule type" value="Genomic_DNA"/>
</dbReference>
<name>A0ABS1KMA2_9BACT</name>
<protein>
    <submittedName>
        <fullName evidence="2">Uncharacterized protein</fullName>
    </submittedName>
</protein>
<keyword evidence="3" id="KW-1185">Reference proteome</keyword>
<dbReference type="RefSeq" id="WP_202007916.1">
    <property type="nucleotide sequence ID" value="NZ_JAERRB010000001.1"/>
</dbReference>